<keyword evidence="6" id="KW-0812">Transmembrane</keyword>
<dbReference type="PANTHER" id="PTHR12649:SF11">
    <property type="entry name" value="PEPTIDYL-TRNA HYDROLASE 2, MITOCHONDRIAL"/>
    <property type="match status" value="1"/>
</dbReference>
<sequence>MMLPSEQGALTGVILTTSLATFITGFLFGVYTSRGYLISPALSDERLHNLRDPVESDESDIDEDESLLDHAPNWANGEQADRKQGLRVESKKDKPPPPPTLGGNEECKLVLVVRTDLGMTKGKIAAQCSHATLACFKTLARAAPDSPLGKILARWEQRGQAKIALQVKSQDEMLDLRRKARAAGLVAEVIQDAGRTQIDAGSMTVLGVGPAPKSAVDKVTGHLKLL</sequence>
<keyword evidence="8" id="KW-1185">Reference proteome</keyword>
<dbReference type="InterPro" id="IPR023476">
    <property type="entry name" value="Pep_tRNA_hydro_II_dom_sf"/>
</dbReference>
<dbReference type="Gene3D" id="3.40.1490.10">
    <property type="entry name" value="Bit1"/>
    <property type="match status" value="1"/>
</dbReference>
<dbReference type="GO" id="GO:0004045">
    <property type="term" value="F:peptidyl-tRNA hydrolase activity"/>
    <property type="evidence" value="ECO:0007669"/>
    <property type="project" value="UniProtKB-EC"/>
</dbReference>
<dbReference type="Proteomes" id="UP000824596">
    <property type="component" value="Unassembled WGS sequence"/>
</dbReference>
<evidence type="ECO:0000313" key="7">
    <source>
        <dbReference type="EMBL" id="KAH0968232.1"/>
    </source>
</evidence>
<evidence type="ECO:0000256" key="3">
    <source>
        <dbReference type="ARBA" id="ARBA00038050"/>
    </source>
</evidence>
<gene>
    <name evidence="7" type="ORF">HRG_00874</name>
</gene>
<comment type="catalytic activity">
    <reaction evidence="4">
        <text>an N-acyl-L-alpha-aminoacyl-tRNA + H2O = an N-acyl-L-amino acid + a tRNA + H(+)</text>
        <dbReference type="Rhea" id="RHEA:54448"/>
        <dbReference type="Rhea" id="RHEA-COMP:10123"/>
        <dbReference type="Rhea" id="RHEA-COMP:13883"/>
        <dbReference type="ChEBI" id="CHEBI:15377"/>
        <dbReference type="ChEBI" id="CHEBI:15378"/>
        <dbReference type="ChEBI" id="CHEBI:59874"/>
        <dbReference type="ChEBI" id="CHEBI:78442"/>
        <dbReference type="ChEBI" id="CHEBI:138191"/>
        <dbReference type="EC" id="3.1.1.29"/>
    </reaction>
</comment>
<dbReference type="RefSeq" id="XP_044725745.1">
    <property type="nucleotide sequence ID" value="XM_044859345.1"/>
</dbReference>
<keyword evidence="6" id="KW-0472">Membrane</keyword>
<proteinExistence type="inferred from homology"/>
<dbReference type="GeneID" id="68350003"/>
<keyword evidence="2 7" id="KW-0378">Hydrolase</keyword>
<dbReference type="NCBIfam" id="NF003314">
    <property type="entry name" value="PRK04322.1"/>
    <property type="match status" value="1"/>
</dbReference>
<dbReference type="PANTHER" id="PTHR12649">
    <property type="entry name" value="PEPTIDYL-TRNA HYDROLASE 2"/>
    <property type="match status" value="1"/>
</dbReference>
<evidence type="ECO:0000256" key="6">
    <source>
        <dbReference type="SAM" id="Phobius"/>
    </source>
</evidence>
<dbReference type="Pfam" id="PF01981">
    <property type="entry name" value="PTH2"/>
    <property type="match status" value="1"/>
</dbReference>
<evidence type="ECO:0000256" key="2">
    <source>
        <dbReference type="ARBA" id="ARBA00022801"/>
    </source>
</evidence>
<dbReference type="SUPFAM" id="SSF102462">
    <property type="entry name" value="Peptidyl-tRNA hydrolase II"/>
    <property type="match status" value="1"/>
</dbReference>
<keyword evidence="6" id="KW-1133">Transmembrane helix</keyword>
<dbReference type="OrthoDB" id="1733656at2759"/>
<organism evidence="7 8">
    <name type="scientific">Hirsutella rhossiliensis</name>
    <dbReference type="NCBI Taxonomy" id="111463"/>
    <lineage>
        <taxon>Eukaryota</taxon>
        <taxon>Fungi</taxon>
        <taxon>Dikarya</taxon>
        <taxon>Ascomycota</taxon>
        <taxon>Pezizomycotina</taxon>
        <taxon>Sordariomycetes</taxon>
        <taxon>Hypocreomycetidae</taxon>
        <taxon>Hypocreales</taxon>
        <taxon>Ophiocordycipitaceae</taxon>
        <taxon>Hirsutella</taxon>
    </lineage>
</organism>
<reference evidence="7" key="1">
    <citation type="submission" date="2021-09" db="EMBL/GenBank/DDBJ databases">
        <title>A high-quality genome of the endoparasitic fungus Hirsutella rhossiliensis with a comparison of Hirsutella genomes reveals transposable elements contributing to genome size variation.</title>
        <authorList>
            <person name="Lin R."/>
            <person name="Jiao Y."/>
            <person name="Sun X."/>
            <person name="Ling J."/>
            <person name="Xie B."/>
            <person name="Cheng X."/>
        </authorList>
    </citation>
    <scope>NUCLEOTIDE SEQUENCE</scope>
    <source>
        <strain evidence="7">HR02</strain>
    </source>
</reference>
<evidence type="ECO:0000256" key="4">
    <source>
        <dbReference type="ARBA" id="ARBA00048707"/>
    </source>
</evidence>
<dbReference type="FunFam" id="3.40.1490.10:FF:000001">
    <property type="entry name" value="Peptidyl-tRNA hydrolase 2"/>
    <property type="match status" value="1"/>
</dbReference>
<comment type="similarity">
    <text evidence="3">Belongs to the PTH2 family.</text>
</comment>
<feature type="transmembrane region" description="Helical" evidence="6">
    <location>
        <begin position="12"/>
        <end position="31"/>
    </location>
</feature>
<dbReference type="InterPro" id="IPR002833">
    <property type="entry name" value="PTH2"/>
</dbReference>
<accession>A0A9P8NBQ6</accession>
<name>A0A9P8NBQ6_9HYPO</name>
<comment type="caution">
    <text evidence="7">The sequence shown here is derived from an EMBL/GenBank/DDBJ whole genome shotgun (WGS) entry which is preliminary data.</text>
</comment>
<feature type="compositionally biased region" description="Basic and acidic residues" evidence="5">
    <location>
        <begin position="79"/>
        <end position="95"/>
    </location>
</feature>
<dbReference type="EMBL" id="JAIZPD010000001">
    <property type="protein sequence ID" value="KAH0968232.1"/>
    <property type="molecule type" value="Genomic_DNA"/>
</dbReference>
<dbReference type="NCBIfam" id="TIGR00283">
    <property type="entry name" value="arch_pth2"/>
    <property type="match status" value="1"/>
</dbReference>
<evidence type="ECO:0000256" key="5">
    <source>
        <dbReference type="SAM" id="MobiDB-lite"/>
    </source>
</evidence>
<dbReference type="CDD" id="cd02430">
    <property type="entry name" value="PTH2"/>
    <property type="match status" value="1"/>
</dbReference>
<evidence type="ECO:0000256" key="1">
    <source>
        <dbReference type="ARBA" id="ARBA00013260"/>
    </source>
</evidence>
<dbReference type="AlphaFoldDB" id="A0A9P8NBQ6"/>
<protein>
    <recommendedName>
        <fullName evidence="1">peptidyl-tRNA hydrolase</fullName>
        <ecNumber evidence="1">3.1.1.29</ecNumber>
    </recommendedName>
</protein>
<evidence type="ECO:0000313" key="8">
    <source>
        <dbReference type="Proteomes" id="UP000824596"/>
    </source>
</evidence>
<dbReference type="EC" id="3.1.1.29" evidence="1"/>
<feature type="region of interest" description="Disordered" evidence="5">
    <location>
        <begin position="53"/>
        <end position="104"/>
    </location>
</feature>
<dbReference type="GO" id="GO:0005829">
    <property type="term" value="C:cytosol"/>
    <property type="evidence" value="ECO:0007669"/>
    <property type="project" value="TreeGrafter"/>
</dbReference>
<feature type="compositionally biased region" description="Acidic residues" evidence="5">
    <location>
        <begin position="55"/>
        <end position="66"/>
    </location>
</feature>